<organism evidence="2 3">
    <name type="scientific">Tetraparma gracilis</name>
    <dbReference type="NCBI Taxonomy" id="2962635"/>
    <lineage>
        <taxon>Eukaryota</taxon>
        <taxon>Sar</taxon>
        <taxon>Stramenopiles</taxon>
        <taxon>Ochrophyta</taxon>
        <taxon>Bolidophyceae</taxon>
        <taxon>Parmales</taxon>
        <taxon>Triparmaceae</taxon>
        <taxon>Tetraparma</taxon>
    </lineage>
</organism>
<sequence length="358" mass="36921">MLRDPAAAPLLTPQLLADVAAESPALAAAVAKVRKGALERGKATLERLLGAGEVRRLDSAIAKAASAGELDAAFFHVVNLNLSEAAAAAPEPGGEPGGAAVAGRGQVLQHVYTRCQEELERLLSGGPEPAKALAVKLLRTEDAGIRGNLLRHNLGRPGAAGGAGGEGAAPLVSAGEFVAALRDVVTRARGLEGGGGRKAVADVVESARQVGIAGRRVLEEEFGGGSGQEAKQRRKDAKKEARLAEKNPSEAEPSSDGAAGGAADGAQDFFGSYDPDGAGEPPAPGLAEDAPGAPDAEGEVERKIRKGKREKRRAEQALKEEQGGVLAYLRQIKPLPLFFLFLMSERRRPLPPQPSPGP</sequence>
<feature type="compositionally biased region" description="Basic and acidic residues" evidence="1">
    <location>
        <begin position="312"/>
        <end position="322"/>
    </location>
</feature>
<name>A0ABQ6M7A3_9STRA</name>
<evidence type="ECO:0000313" key="2">
    <source>
        <dbReference type="EMBL" id="GMI20970.1"/>
    </source>
</evidence>
<comment type="caution">
    <text evidence="2">The sequence shown here is derived from an EMBL/GenBank/DDBJ whole genome shotgun (WGS) entry which is preliminary data.</text>
</comment>
<feature type="region of interest" description="Disordered" evidence="1">
    <location>
        <begin position="221"/>
        <end position="325"/>
    </location>
</feature>
<evidence type="ECO:0000256" key="1">
    <source>
        <dbReference type="SAM" id="MobiDB-lite"/>
    </source>
</evidence>
<proteinExistence type="predicted"/>
<gene>
    <name evidence="2" type="ORF">TeGR_g93</name>
</gene>
<feature type="compositionally biased region" description="Low complexity" evidence="1">
    <location>
        <begin position="274"/>
        <end position="295"/>
    </location>
</feature>
<accession>A0ABQ6M7A3</accession>
<protein>
    <submittedName>
        <fullName evidence="2">Uncharacterized protein</fullName>
    </submittedName>
</protein>
<feature type="compositionally biased region" description="Basic and acidic residues" evidence="1">
    <location>
        <begin position="237"/>
        <end position="249"/>
    </location>
</feature>
<reference evidence="2 3" key="1">
    <citation type="journal article" date="2023" name="Commun. Biol.">
        <title>Genome analysis of Parmales, the sister group of diatoms, reveals the evolutionary specialization of diatoms from phago-mixotrophs to photoautotrophs.</title>
        <authorList>
            <person name="Ban H."/>
            <person name="Sato S."/>
            <person name="Yoshikawa S."/>
            <person name="Yamada K."/>
            <person name="Nakamura Y."/>
            <person name="Ichinomiya M."/>
            <person name="Sato N."/>
            <person name="Blanc-Mathieu R."/>
            <person name="Endo H."/>
            <person name="Kuwata A."/>
            <person name="Ogata H."/>
        </authorList>
    </citation>
    <scope>NUCLEOTIDE SEQUENCE [LARGE SCALE GENOMIC DNA]</scope>
</reference>
<evidence type="ECO:0000313" key="3">
    <source>
        <dbReference type="Proteomes" id="UP001165060"/>
    </source>
</evidence>
<dbReference type="Proteomes" id="UP001165060">
    <property type="component" value="Unassembled WGS sequence"/>
</dbReference>
<keyword evidence="3" id="KW-1185">Reference proteome</keyword>
<dbReference type="EMBL" id="BRYB01001225">
    <property type="protein sequence ID" value="GMI20970.1"/>
    <property type="molecule type" value="Genomic_DNA"/>
</dbReference>